<organism evidence="1 2">
    <name type="scientific">Artomyces pyxidatus</name>
    <dbReference type="NCBI Taxonomy" id="48021"/>
    <lineage>
        <taxon>Eukaryota</taxon>
        <taxon>Fungi</taxon>
        <taxon>Dikarya</taxon>
        <taxon>Basidiomycota</taxon>
        <taxon>Agaricomycotina</taxon>
        <taxon>Agaricomycetes</taxon>
        <taxon>Russulales</taxon>
        <taxon>Auriscalpiaceae</taxon>
        <taxon>Artomyces</taxon>
    </lineage>
</organism>
<gene>
    <name evidence="1" type="ORF">BV25DRAFT_1638216</name>
</gene>
<dbReference type="EMBL" id="MU277267">
    <property type="protein sequence ID" value="KAI0056308.1"/>
    <property type="molecule type" value="Genomic_DNA"/>
</dbReference>
<reference evidence="1" key="1">
    <citation type="submission" date="2021-03" db="EMBL/GenBank/DDBJ databases">
        <authorList>
            <consortium name="DOE Joint Genome Institute"/>
            <person name="Ahrendt S."/>
            <person name="Looney B.P."/>
            <person name="Miyauchi S."/>
            <person name="Morin E."/>
            <person name="Drula E."/>
            <person name="Courty P.E."/>
            <person name="Chicoki N."/>
            <person name="Fauchery L."/>
            <person name="Kohler A."/>
            <person name="Kuo A."/>
            <person name="Labutti K."/>
            <person name="Pangilinan J."/>
            <person name="Lipzen A."/>
            <person name="Riley R."/>
            <person name="Andreopoulos W."/>
            <person name="He G."/>
            <person name="Johnson J."/>
            <person name="Barry K.W."/>
            <person name="Grigoriev I.V."/>
            <person name="Nagy L."/>
            <person name="Hibbett D."/>
            <person name="Henrissat B."/>
            <person name="Matheny P.B."/>
            <person name="Labbe J."/>
            <person name="Martin F."/>
        </authorList>
    </citation>
    <scope>NUCLEOTIDE SEQUENCE</scope>
    <source>
        <strain evidence="1">HHB10654</strain>
    </source>
</reference>
<accession>A0ACB8SIP7</accession>
<evidence type="ECO:0000313" key="1">
    <source>
        <dbReference type="EMBL" id="KAI0056308.1"/>
    </source>
</evidence>
<protein>
    <submittedName>
        <fullName evidence="1">Uncharacterized protein</fullName>
    </submittedName>
</protein>
<dbReference type="Proteomes" id="UP000814140">
    <property type="component" value="Unassembled WGS sequence"/>
</dbReference>
<proteinExistence type="predicted"/>
<name>A0ACB8SIP7_9AGAM</name>
<reference evidence="1" key="2">
    <citation type="journal article" date="2022" name="New Phytol.">
        <title>Evolutionary transition to the ectomycorrhizal habit in the genomes of a hyperdiverse lineage of mushroom-forming fungi.</title>
        <authorList>
            <person name="Looney B."/>
            <person name="Miyauchi S."/>
            <person name="Morin E."/>
            <person name="Drula E."/>
            <person name="Courty P.E."/>
            <person name="Kohler A."/>
            <person name="Kuo A."/>
            <person name="LaButti K."/>
            <person name="Pangilinan J."/>
            <person name="Lipzen A."/>
            <person name="Riley R."/>
            <person name="Andreopoulos W."/>
            <person name="He G."/>
            <person name="Johnson J."/>
            <person name="Nolan M."/>
            <person name="Tritt A."/>
            <person name="Barry K.W."/>
            <person name="Grigoriev I.V."/>
            <person name="Nagy L.G."/>
            <person name="Hibbett D."/>
            <person name="Henrissat B."/>
            <person name="Matheny P.B."/>
            <person name="Labbe J."/>
            <person name="Martin F.M."/>
        </authorList>
    </citation>
    <scope>NUCLEOTIDE SEQUENCE</scope>
    <source>
        <strain evidence="1">HHB10654</strain>
    </source>
</reference>
<sequence length="219" mass="24595">MRCRSKRAKSGLGRESCRRMSARSETHRLIGSRQVALGQSKVRGSNLAELLELQSNHRDESLDISKLNSRHSFFSCHDLLRLWCHQFFSQSQLCPTEFYRGLEFQSSLLYLPRLHDTIHIYHSTSCSSPNSITHPANGGAPQIPVGFPPPPFDSLHFTFSLHASAEDAGVQGRCCDWVDSRVQKAERSREGEMDLEASSILILVAGTLRELPVRSDRGC</sequence>
<comment type="caution">
    <text evidence="1">The sequence shown here is derived from an EMBL/GenBank/DDBJ whole genome shotgun (WGS) entry which is preliminary data.</text>
</comment>
<evidence type="ECO:0000313" key="2">
    <source>
        <dbReference type="Proteomes" id="UP000814140"/>
    </source>
</evidence>
<keyword evidence="2" id="KW-1185">Reference proteome</keyword>